<gene>
    <name evidence="2" type="ORF">BDU57DRAFT_512762</name>
</gene>
<protein>
    <submittedName>
        <fullName evidence="2">Uncharacterized protein</fullName>
    </submittedName>
</protein>
<name>A0A6A5QUW2_AMPQU</name>
<evidence type="ECO:0000313" key="2">
    <source>
        <dbReference type="EMBL" id="KAF1919591.1"/>
    </source>
</evidence>
<feature type="compositionally biased region" description="Low complexity" evidence="1">
    <location>
        <begin position="82"/>
        <end position="92"/>
    </location>
</feature>
<reference evidence="2" key="1">
    <citation type="journal article" date="2020" name="Stud. Mycol.">
        <title>101 Dothideomycetes genomes: a test case for predicting lifestyles and emergence of pathogens.</title>
        <authorList>
            <person name="Haridas S."/>
            <person name="Albert R."/>
            <person name="Binder M."/>
            <person name="Bloem J."/>
            <person name="Labutti K."/>
            <person name="Salamov A."/>
            <person name="Andreopoulos B."/>
            <person name="Baker S."/>
            <person name="Barry K."/>
            <person name="Bills G."/>
            <person name="Bluhm B."/>
            <person name="Cannon C."/>
            <person name="Castanera R."/>
            <person name="Culley D."/>
            <person name="Daum C."/>
            <person name="Ezra D."/>
            <person name="Gonzalez J."/>
            <person name="Henrissat B."/>
            <person name="Kuo A."/>
            <person name="Liang C."/>
            <person name="Lipzen A."/>
            <person name="Lutzoni F."/>
            <person name="Magnuson J."/>
            <person name="Mondo S."/>
            <person name="Nolan M."/>
            <person name="Ohm R."/>
            <person name="Pangilinan J."/>
            <person name="Park H.-J."/>
            <person name="Ramirez L."/>
            <person name="Alfaro M."/>
            <person name="Sun H."/>
            <person name="Tritt A."/>
            <person name="Yoshinaga Y."/>
            <person name="Zwiers L.-H."/>
            <person name="Turgeon B."/>
            <person name="Goodwin S."/>
            <person name="Spatafora J."/>
            <person name="Crous P."/>
            <person name="Grigoriev I."/>
        </authorList>
    </citation>
    <scope>NUCLEOTIDE SEQUENCE</scope>
    <source>
        <strain evidence="2">HMLAC05119</strain>
    </source>
</reference>
<dbReference type="AlphaFoldDB" id="A0A6A5QUW2"/>
<evidence type="ECO:0000313" key="3">
    <source>
        <dbReference type="Proteomes" id="UP000800096"/>
    </source>
</evidence>
<feature type="compositionally biased region" description="Polar residues" evidence="1">
    <location>
        <begin position="1"/>
        <end position="14"/>
    </location>
</feature>
<dbReference type="InterPro" id="IPR036816">
    <property type="entry name" value="RNaseA-like_dom_sf"/>
</dbReference>
<keyword evidence="3" id="KW-1185">Reference proteome</keyword>
<dbReference type="SUPFAM" id="SSF54076">
    <property type="entry name" value="RNase A-like"/>
    <property type="match status" value="1"/>
</dbReference>
<accession>A0A6A5QUW2</accession>
<evidence type="ECO:0000256" key="1">
    <source>
        <dbReference type="SAM" id="MobiDB-lite"/>
    </source>
</evidence>
<dbReference type="Proteomes" id="UP000800096">
    <property type="component" value="Unassembled WGS sequence"/>
</dbReference>
<proteinExistence type="predicted"/>
<feature type="region of interest" description="Disordered" evidence="1">
    <location>
        <begin position="1"/>
        <end position="31"/>
    </location>
</feature>
<organism evidence="2 3">
    <name type="scientific">Ampelomyces quisqualis</name>
    <name type="common">Powdery mildew agent</name>
    <dbReference type="NCBI Taxonomy" id="50730"/>
    <lineage>
        <taxon>Eukaryota</taxon>
        <taxon>Fungi</taxon>
        <taxon>Dikarya</taxon>
        <taxon>Ascomycota</taxon>
        <taxon>Pezizomycotina</taxon>
        <taxon>Dothideomycetes</taxon>
        <taxon>Pleosporomycetidae</taxon>
        <taxon>Pleosporales</taxon>
        <taxon>Pleosporineae</taxon>
        <taxon>Phaeosphaeriaceae</taxon>
        <taxon>Ampelomyces</taxon>
    </lineage>
</organism>
<dbReference type="EMBL" id="ML979133">
    <property type="protein sequence ID" value="KAF1919591.1"/>
    <property type="molecule type" value="Genomic_DNA"/>
</dbReference>
<feature type="region of interest" description="Disordered" evidence="1">
    <location>
        <begin position="73"/>
        <end position="92"/>
    </location>
</feature>
<sequence>MSSGSRISRSAQHQNLRHPHSAGFKPTHHHGDDISNYCEAEGYGCMRENFRWSSVSVEITQCREARGSCRSYCMSDQGSPKQRQQVLVQQMQ</sequence>